<dbReference type="PANTHER" id="PTHR31967:SF12">
    <property type="entry name" value="NUCLEOTIDE-DIPHOSPHO-SUGAR TRANSFERASE DOMAIN-CONTAINING PROTEIN"/>
    <property type="match status" value="1"/>
</dbReference>
<keyword evidence="3" id="KW-1185">Reference proteome</keyword>
<protein>
    <submittedName>
        <fullName evidence="4">Nucleotid_trans domain-containing protein</fullName>
    </submittedName>
</protein>
<evidence type="ECO:0000313" key="4">
    <source>
        <dbReference type="WBParaSite" id="ACAC_0000994601-mRNA-1"/>
    </source>
</evidence>
<evidence type="ECO:0000313" key="3">
    <source>
        <dbReference type="Proteomes" id="UP000035642"/>
    </source>
</evidence>
<dbReference type="InterPro" id="IPR005069">
    <property type="entry name" value="Nucl-diP-sugar_transferase"/>
</dbReference>
<dbReference type="AlphaFoldDB" id="A0A0K0DG03"/>
<feature type="domain" description="Nucleotide-diphospho-sugar transferase" evidence="2">
    <location>
        <begin position="131"/>
        <end position="310"/>
    </location>
</feature>
<dbReference type="PANTHER" id="PTHR31967">
    <property type="entry name" value="GROUNDHOG (HEDGEHOG-LIKE FAMILY)-RELATED"/>
    <property type="match status" value="1"/>
</dbReference>
<dbReference type="Proteomes" id="UP000035642">
    <property type="component" value="Unassembled WGS sequence"/>
</dbReference>
<reference evidence="3" key="1">
    <citation type="submission" date="2012-09" db="EMBL/GenBank/DDBJ databases">
        <authorList>
            <person name="Martin A.A."/>
        </authorList>
    </citation>
    <scope>NUCLEOTIDE SEQUENCE</scope>
</reference>
<proteinExistence type="predicted"/>
<reference evidence="4" key="2">
    <citation type="submission" date="2017-02" db="UniProtKB">
        <authorList>
            <consortium name="WormBaseParasite"/>
        </authorList>
    </citation>
    <scope>IDENTIFICATION</scope>
</reference>
<feature type="compositionally biased region" description="Basic and acidic residues" evidence="1">
    <location>
        <begin position="45"/>
        <end position="54"/>
    </location>
</feature>
<sequence length="317" mass="37058">MENCQMLNTSYFEYLQDLSDGPLVLKEGVAVGRNIAMGKNLAMSEKAKESEKKQNKLKKRKWKNPTKHSEPLPTLDKDFIKKFAEVAKEMSLTRHLLYITVVNGAFERLTINWLCNTLIFKELTCMFMRFPGYEGDLNWGEQKYINFLTIRTQLMRILIERLNSVFEDVEQNSVRFVLIEADSTWFRDPLELFINATMIDDADIVVPSKGYTRKGDDLAFSPILVEPTNTSIAVFDEMNRRLLRNDSLYDQDVLNELCSMKYHGVVCRSFEYSEIADGKWFHLHDRVKSNMKPFIVNNNFYVGLKNKETRQVWIKNL</sequence>
<accession>A0A0K0DG03</accession>
<dbReference type="WBParaSite" id="ACAC_0000994601-mRNA-1">
    <property type="protein sequence ID" value="ACAC_0000994601-mRNA-1"/>
    <property type="gene ID" value="ACAC_0000994601"/>
</dbReference>
<feature type="compositionally biased region" description="Basic residues" evidence="1">
    <location>
        <begin position="55"/>
        <end position="66"/>
    </location>
</feature>
<feature type="region of interest" description="Disordered" evidence="1">
    <location>
        <begin position="44"/>
        <end position="70"/>
    </location>
</feature>
<evidence type="ECO:0000256" key="1">
    <source>
        <dbReference type="SAM" id="MobiDB-lite"/>
    </source>
</evidence>
<evidence type="ECO:0000259" key="2">
    <source>
        <dbReference type="Pfam" id="PF03407"/>
    </source>
</evidence>
<organism evidence="3 4">
    <name type="scientific">Angiostrongylus cantonensis</name>
    <name type="common">Rat lungworm</name>
    <dbReference type="NCBI Taxonomy" id="6313"/>
    <lineage>
        <taxon>Eukaryota</taxon>
        <taxon>Metazoa</taxon>
        <taxon>Ecdysozoa</taxon>
        <taxon>Nematoda</taxon>
        <taxon>Chromadorea</taxon>
        <taxon>Rhabditida</taxon>
        <taxon>Rhabditina</taxon>
        <taxon>Rhabditomorpha</taxon>
        <taxon>Strongyloidea</taxon>
        <taxon>Metastrongylidae</taxon>
        <taxon>Angiostrongylus</taxon>
    </lineage>
</organism>
<name>A0A0K0DG03_ANGCA</name>
<dbReference type="Pfam" id="PF03407">
    <property type="entry name" value="Nucleotid_trans"/>
    <property type="match status" value="1"/>
</dbReference>